<evidence type="ECO:0000313" key="6">
    <source>
        <dbReference type="Proteomes" id="UP001285441"/>
    </source>
</evidence>
<name>A0AAE0NYZ3_9PEZI</name>
<dbReference type="EMBL" id="JAULSW010000002">
    <property type="protein sequence ID" value="KAK3390326.1"/>
    <property type="molecule type" value="Genomic_DNA"/>
</dbReference>
<dbReference type="Gene3D" id="3.40.140.10">
    <property type="entry name" value="Cytidine Deaminase, domain 2"/>
    <property type="match status" value="1"/>
</dbReference>
<feature type="domain" description="MPN" evidence="4">
    <location>
        <begin position="22"/>
        <end position="164"/>
    </location>
</feature>
<dbReference type="GO" id="GO:0008237">
    <property type="term" value="F:metallopeptidase activity"/>
    <property type="evidence" value="ECO:0007669"/>
    <property type="project" value="InterPro"/>
</dbReference>
<dbReference type="PROSITE" id="PS50249">
    <property type="entry name" value="MPN"/>
    <property type="match status" value="1"/>
</dbReference>
<dbReference type="GO" id="GO:0008180">
    <property type="term" value="C:COP9 signalosome"/>
    <property type="evidence" value="ECO:0007669"/>
    <property type="project" value="UniProtKB-UniRule"/>
</dbReference>
<dbReference type="GO" id="GO:0000338">
    <property type="term" value="P:protein deneddylation"/>
    <property type="evidence" value="ECO:0007669"/>
    <property type="project" value="InterPro"/>
</dbReference>
<comment type="subcellular location">
    <subcellularLocation>
        <location evidence="2">Cytoplasm</location>
    </subcellularLocation>
    <subcellularLocation>
        <location evidence="2">Nucleus</location>
    </subcellularLocation>
</comment>
<reference evidence="5" key="1">
    <citation type="journal article" date="2023" name="Mol. Phylogenet. Evol.">
        <title>Genome-scale phylogeny and comparative genomics of the fungal order Sordariales.</title>
        <authorList>
            <person name="Hensen N."/>
            <person name="Bonometti L."/>
            <person name="Westerberg I."/>
            <person name="Brannstrom I.O."/>
            <person name="Guillou S."/>
            <person name="Cros-Aarteil S."/>
            <person name="Calhoun S."/>
            <person name="Haridas S."/>
            <person name="Kuo A."/>
            <person name="Mondo S."/>
            <person name="Pangilinan J."/>
            <person name="Riley R."/>
            <person name="LaButti K."/>
            <person name="Andreopoulos B."/>
            <person name="Lipzen A."/>
            <person name="Chen C."/>
            <person name="Yan M."/>
            <person name="Daum C."/>
            <person name="Ng V."/>
            <person name="Clum A."/>
            <person name="Steindorff A."/>
            <person name="Ohm R.A."/>
            <person name="Martin F."/>
            <person name="Silar P."/>
            <person name="Natvig D.O."/>
            <person name="Lalanne C."/>
            <person name="Gautier V."/>
            <person name="Ament-Velasquez S.L."/>
            <person name="Kruys A."/>
            <person name="Hutchinson M.I."/>
            <person name="Powell A.J."/>
            <person name="Barry K."/>
            <person name="Miller A.N."/>
            <person name="Grigoriev I.V."/>
            <person name="Debuchy R."/>
            <person name="Gladieux P."/>
            <person name="Hiltunen Thoren M."/>
            <person name="Johannesson H."/>
        </authorList>
    </citation>
    <scope>NUCLEOTIDE SEQUENCE</scope>
    <source>
        <strain evidence="5">CBS 232.78</strain>
    </source>
</reference>
<keyword evidence="2" id="KW-0736">Signalosome</keyword>
<dbReference type="PANTHER" id="PTHR10540">
    <property type="entry name" value="EUKARYOTIC TRANSLATION INITIATION FACTOR 3 SUBUNIT F-RELATED"/>
    <property type="match status" value="1"/>
</dbReference>
<dbReference type="InterPro" id="IPR037518">
    <property type="entry name" value="MPN"/>
</dbReference>
<evidence type="ECO:0000259" key="4">
    <source>
        <dbReference type="PROSITE" id="PS50249"/>
    </source>
</evidence>
<dbReference type="InterPro" id="IPR024969">
    <property type="entry name" value="EIF3F/CSN6-like_C"/>
</dbReference>
<organism evidence="5 6">
    <name type="scientific">Podospora didyma</name>
    <dbReference type="NCBI Taxonomy" id="330526"/>
    <lineage>
        <taxon>Eukaryota</taxon>
        <taxon>Fungi</taxon>
        <taxon>Dikarya</taxon>
        <taxon>Ascomycota</taxon>
        <taxon>Pezizomycotina</taxon>
        <taxon>Sordariomycetes</taxon>
        <taxon>Sordariomycetidae</taxon>
        <taxon>Sordariales</taxon>
        <taxon>Podosporaceae</taxon>
        <taxon>Podospora</taxon>
    </lineage>
</organism>
<dbReference type="GO" id="GO:0005737">
    <property type="term" value="C:cytoplasm"/>
    <property type="evidence" value="ECO:0007669"/>
    <property type="project" value="UniProtKB-SubCell"/>
</dbReference>
<keyword evidence="2" id="KW-0539">Nucleus</keyword>
<dbReference type="PANTHER" id="PTHR10540:SF8">
    <property type="entry name" value="COP9 SIGNALOSOME COMPLEX SUBUNIT 6"/>
    <property type="match status" value="1"/>
</dbReference>
<evidence type="ECO:0000256" key="3">
    <source>
        <dbReference type="SAM" id="MobiDB-lite"/>
    </source>
</evidence>
<comment type="caution">
    <text evidence="5">The sequence shown here is derived from an EMBL/GenBank/DDBJ whole genome shotgun (WGS) entry which is preliminary data.</text>
</comment>
<reference evidence="5" key="2">
    <citation type="submission" date="2023-06" db="EMBL/GenBank/DDBJ databases">
        <authorList>
            <consortium name="Lawrence Berkeley National Laboratory"/>
            <person name="Haridas S."/>
            <person name="Hensen N."/>
            <person name="Bonometti L."/>
            <person name="Westerberg I."/>
            <person name="Brannstrom I.O."/>
            <person name="Guillou S."/>
            <person name="Cros-Aarteil S."/>
            <person name="Calhoun S."/>
            <person name="Kuo A."/>
            <person name="Mondo S."/>
            <person name="Pangilinan J."/>
            <person name="Riley R."/>
            <person name="LaButti K."/>
            <person name="Andreopoulos B."/>
            <person name="Lipzen A."/>
            <person name="Chen C."/>
            <person name="Yanf M."/>
            <person name="Daum C."/>
            <person name="Ng V."/>
            <person name="Clum A."/>
            <person name="Steindorff A."/>
            <person name="Ohm R."/>
            <person name="Martin F."/>
            <person name="Silar P."/>
            <person name="Natvig D."/>
            <person name="Lalanne C."/>
            <person name="Gautier V."/>
            <person name="Ament-velasquez S.L."/>
            <person name="Kruys A."/>
            <person name="Hutchinson M.I."/>
            <person name="Powell A.J."/>
            <person name="Barry K."/>
            <person name="Miller A.N."/>
            <person name="Grigoriev I.V."/>
            <person name="Debuchy R."/>
            <person name="Gladieux P."/>
            <person name="Thoren M.H."/>
            <person name="Johannesson H."/>
        </authorList>
    </citation>
    <scope>NUCLEOTIDE SEQUENCE</scope>
    <source>
        <strain evidence="5">CBS 232.78</strain>
    </source>
</reference>
<dbReference type="Pfam" id="PF01398">
    <property type="entry name" value="JAB"/>
    <property type="match status" value="1"/>
</dbReference>
<gene>
    <name evidence="5" type="ORF">B0H63DRAFT_111513</name>
</gene>
<dbReference type="AlphaFoldDB" id="A0AAE0NYZ3"/>
<accession>A0AAE0NYZ3</accession>
<sequence length="424" mass="46420">MPGEAVNDLISTQPSSNSGLQIALHPLPILEISDYITRSYQRAYNGAVVGGLLGQQNGREITIEHSFSCKASKNEDGLYELDEEWFLARLDQMKQVHKAPPLDLVGWYSVMDKTGPSPLYLPIHNQIISQNESAVLLGLHIHEIGQPGAGESLPLTIYESTLEAVEDTPKDESHGEDKVMKDSEAAVKQLTLKFRELPYGTEIGEAEMISMQFIREGGAYATAADGEKRMIEQFEQKIAVNEGKGKRRAVAREESKASTAANPDANLTKDEAEFMSALQAKYNAVKMMKSRVDLIVAYLEKQSPDFVSGKLTTPEAAKAVNVSGGKHTTPSNSILRQINALVTNIGLASSGQQLKDLEKEIIKETNDVKLISLISDLISSTAEMRETGKKFAIVESAKNHRSRQGPFDPIAMSGDYVRGSTELL</sequence>
<feature type="region of interest" description="Disordered" evidence="3">
    <location>
        <begin position="245"/>
        <end position="264"/>
    </location>
</feature>
<evidence type="ECO:0000313" key="5">
    <source>
        <dbReference type="EMBL" id="KAK3390326.1"/>
    </source>
</evidence>
<dbReference type="Pfam" id="PF13012">
    <property type="entry name" value="MitMem_reg"/>
    <property type="match status" value="1"/>
</dbReference>
<dbReference type="InterPro" id="IPR000555">
    <property type="entry name" value="JAMM/MPN+_dom"/>
</dbReference>
<proteinExistence type="inferred from homology"/>
<dbReference type="InterPro" id="IPR033859">
    <property type="entry name" value="MPN_CSN6"/>
</dbReference>
<dbReference type="CDD" id="cd08063">
    <property type="entry name" value="MPN_CSN6"/>
    <property type="match status" value="1"/>
</dbReference>
<comment type="function">
    <text evidence="2">Component of the COP9 signalosome complex (CSN), a complex involved in various cellular and developmental processes.</text>
</comment>
<dbReference type="Proteomes" id="UP001285441">
    <property type="component" value="Unassembled WGS sequence"/>
</dbReference>
<protein>
    <recommendedName>
        <fullName evidence="2">COP9 signalosome complex subunit 6</fullName>
    </recommendedName>
</protein>
<evidence type="ECO:0000256" key="1">
    <source>
        <dbReference type="ARBA" id="ARBA00010893"/>
    </source>
</evidence>
<evidence type="ECO:0000256" key="2">
    <source>
        <dbReference type="RuleBase" id="RU367006"/>
    </source>
</evidence>
<keyword evidence="6" id="KW-1185">Reference proteome</keyword>
<keyword evidence="2" id="KW-0963">Cytoplasm</keyword>
<comment type="similarity">
    <text evidence="1 2">Belongs to the peptidase M67A family. CSN6 subfamily.</text>
</comment>